<dbReference type="InterPro" id="IPR000073">
    <property type="entry name" value="AB_hydrolase_1"/>
</dbReference>
<dbReference type="KEGG" id="ctes:O987_07885"/>
<organism evidence="2 3">
    <name type="scientific">Comamonas testosteroni TK102</name>
    <dbReference type="NCBI Taxonomy" id="1392005"/>
    <lineage>
        <taxon>Bacteria</taxon>
        <taxon>Pseudomonadati</taxon>
        <taxon>Pseudomonadota</taxon>
        <taxon>Betaproteobacteria</taxon>
        <taxon>Burkholderiales</taxon>
        <taxon>Comamonadaceae</taxon>
        <taxon>Comamonas</taxon>
    </lineage>
</organism>
<accession>A0A076PG41</accession>
<feature type="domain" description="AB hydrolase-1" evidence="1">
    <location>
        <begin position="26"/>
        <end position="252"/>
    </location>
</feature>
<dbReference type="PANTHER" id="PTHR43798:SF29">
    <property type="entry name" value="AB HYDROLASE-1 DOMAIN-CONTAINING PROTEIN"/>
    <property type="match status" value="1"/>
</dbReference>
<protein>
    <recommendedName>
        <fullName evidence="1">AB hydrolase-1 domain-containing protein</fullName>
    </recommendedName>
</protein>
<evidence type="ECO:0000313" key="2">
    <source>
        <dbReference type="EMBL" id="AIJ45724.1"/>
    </source>
</evidence>
<dbReference type="Gene3D" id="3.40.50.1820">
    <property type="entry name" value="alpha/beta hydrolase"/>
    <property type="match status" value="1"/>
</dbReference>
<dbReference type="EMBL" id="CP006704">
    <property type="protein sequence ID" value="AIJ45724.1"/>
    <property type="molecule type" value="Genomic_DNA"/>
</dbReference>
<evidence type="ECO:0000259" key="1">
    <source>
        <dbReference type="Pfam" id="PF00561"/>
    </source>
</evidence>
<dbReference type="AlphaFoldDB" id="A0A076PG41"/>
<dbReference type="InterPro" id="IPR050266">
    <property type="entry name" value="AB_hydrolase_sf"/>
</dbReference>
<gene>
    <name evidence="2" type="ORF">O987_07885</name>
</gene>
<name>A0A076PG41_COMTE</name>
<sequence length="269" mass="28633">MTENTKTIELPDATLQVHLHGDVKAPVVCFTHSILASSAMWQTQADLLAGRGWRVVRIDTRGHGGSRTGSTHATMATLVSDTIAVLNALDISKAHYVGLSLGGMSGFGLALSHADRLQSICLCAARADAPPEVAAPWDERISIAETANSCSPLAQPTIDRWFGRAFLDANPDLEGHLLKMTSATTVTGFVACARAIQSLDYLDRIHKIALPTTLIVGANDGVLPAAMAEIARHIKGAELVQIANAGHLPNVDQPEAFNDALLRHLERVS</sequence>
<dbReference type="SUPFAM" id="SSF53474">
    <property type="entry name" value="alpha/beta-Hydrolases"/>
    <property type="match status" value="1"/>
</dbReference>
<dbReference type="HOGENOM" id="CLU_020336_50_3_4"/>
<reference evidence="2 3" key="1">
    <citation type="journal article" date="2014" name="Genome Announc.">
        <title>Complete Genome Sequence of Polychlorinated Biphenyl Degrader Comamonas testosteroni TK102 (NBRC 109938).</title>
        <authorList>
            <person name="Fukuda K."/>
            <person name="Hosoyama A."/>
            <person name="Tsuchikane K."/>
            <person name="Ohji S."/>
            <person name="Yamazoe A."/>
            <person name="Fujita N."/>
            <person name="Shintani M."/>
            <person name="Kimbara K."/>
        </authorList>
    </citation>
    <scope>NUCLEOTIDE SEQUENCE [LARGE SCALE GENOMIC DNA]</scope>
    <source>
        <strain evidence="2">TK102</strain>
    </source>
</reference>
<dbReference type="RefSeq" id="WP_043371453.1">
    <property type="nucleotide sequence ID" value="NZ_CP006704.1"/>
</dbReference>
<dbReference type="Pfam" id="PF00561">
    <property type="entry name" value="Abhydrolase_1"/>
    <property type="match status" value="1"/>
</dbReference>
<dbReference type="PRINTS" id="PR00111">
    <property type="entry name" value="ABHYDROLASE"/>
</dbReference>
<dbReference type="Proteomes" id="UP000028782">
    <property type="component" value="Chromosome"/>
</dbReference>
<evidence type="ECO:0000313" key="3">
    <source>
        <dbReference type="Proteomes" id="UP000028782"/>
    </source>
</evidence>
<proteinExistence type="predicted"/>
<dbReference type="InterPro" id="IPR029058">
    <property type="entry name" value="AB_hydrolase_fold"/>
</dbReference>
<dbReference type="PANTHER" id="PTHR43798">
    <property type="entry name" value="MONOACYLGLYCEROL LIPASE"/>
    <property type="match status" value="1"/>
</dbReference>